<proteinExistence type="predicted"/>
<dbReference type="Proteomes" id="UP000094569">
    <property type="component" value="Unassembled WGS sequence"/>
</dbReference>
<dbReference type="STRING" id="573508.A0A1E3BS98"/>
<evidence type="ECO:0000259" key="2">
    <source>
        <dbReference type="PROSITE" id="PS50879"/>
    </source>
</evidence>
<dbReference type="AlphaFoldDB" id="A0A1E3BS98"/>
<dbReference type="InterPro" id="IPR012337">
    <property type="entry name" value="RNaseH-like_sf"/>
</dbReference>
<dbReference type="GO" id="GO:0003676">
    <property type="term" value="F:nucleic acid binding"/>
    <property type="evidence" value="ECO:0007669"/>
    <property type="project" value="InterPro"/>
</dbReference>
<accession>A0A1E3BS98</accession>
<dbReference type="InterPro" id="IPR000477">
    <property type="entry name" value="RT_dom"/>
</dbReference>
<dbReference type="PANTHER" id="PTHR33481">
    <property type="entry name" value="REVERSE TRANSCRIPTASE"/>
    <property type="match status" value="1"/>
</dbReference>
<organism evidence="3 4">
    <name type="scientific">Aspergillus cristatus</name>
    <name type="common">Chinese Fuzhuan brick tea-fermentation fungus</name>
    <name type="synonym">Eurotium cristatum</name>
    <dbReference type="NCBI Taxonomy" id="573508"/>
    <lineage>
        <taxon>Eukaryota</taxon>
        <taxon>Fungi</taxon>
        <taxon>Dikarya</taxon>
        <taxon>Ascomycota</taxon>
        <taxon>Pezizomycotina</taxon>
        <taxon>Eurotiomycetes</taxon>
        <taxon>Eurotiomycetidae</taxon>
        <taxon>Eurotiales</taxon>
        <taxon>Aspergillaceae</taxon>
        <taxon>Aspergillus</taxon>
        <taxon>Aspergillus subgen. Aspergillus</taxon>
    </lineage>
</organism>
<evidence type="ECO:0000256" key="1">
    <source>
        <dbReference type="SAM" id="MobiDB-lite"/>
    </source>
</evidence>
<dbReference type="Gene3D" id="3.30.420.10">
    <property type="entry name" value="Ribonuclease H-like superfamily/Ribonuclease H"/>
    <property type="match status" value="1"/>
</dbReference>
<dbReference type="PROSITE" id="PS50879">
    <property type="entry name" value="RNASE_H_1"/>
    <property type="match status" value="1"/>
</dbReference>
<reference evidence="3 4" key="1">
    <citation type="journal article" date="2016" name="BMC Genomics">
        <title>Comparative genomic and transcriptomic analyses of the Fuzhuan brick tea-fermentation fungus Aspergillus cristatus.</title>
        <authorList>
            <person name="Ge Y."/>
            <person name="Wang Y."/>
            <person name="Liu Y."/>
            <person name="Tan Y."/>
            <person name="Ren X."/>
            <person name="Zhang X."/>
            <person name="Hyde K.D."/>
            <person name="Liu Y."/>
            <person name="Liu Z."/>
        </authorList>
    </citation>
    <scope>NUCLEOTIDE SEQUENCE [LARGE SCALE GENOMIC DNA]</scope>
    <source>
        <strain evidence="3 4">GZAAS20.1005</strain>
    </source>
</reference>
<comment type="caution">
    <text evidence="3">The sequence shown here is derived from an EMBL/GenBank/DDBJ whole genome shotgun (WGS) entry which is preliminary data.</text>
</comment>
<dbReference type="InterPro" id="IPR036397">
    <property type="entry name" value="RNaseH_sf"/>
</dbReference>
<dbReference type="Pfam" id="PF00078">
    <property type="entry name" value="RVT_1"/>
    <property type="match status" value="1"/>
</dbReference>
<dbReference type="SUPFAM" id="SSF56059">
    <property type="entry name" value="Glutathione synthetase ATP-binding domain-like"/>
    <property type="match status" value="1"/>
</dbReference>
<dbReference type="CDD" id="cd09276">
    <property type="entry name" value="Rnase_HI_RT_non_LTR"/>
    <property type="match status" value="1"/>
</dbReference>
<keyword evidence="4" id="KW-1185">Reference proteome</keyword>
<sequence length="843" mass="93411">MTQVCLMASQALGSPIAPTDTQEDHLRSSEHAYYSAFLQTTKGHELPSPLESFCPHPSLVPRKFLDDLEYFHEAFAAALTNIVQRWFGDSTANFPSRMPLEPLEVQLLEWIYQRDEESLMPSFDGHQGNWRADLLLPIDASGEFRICEVNARFPFNAIYLTARMYEALAKTKPPFLETASDPTLMLDSIFAMFDPAKPIYFVRDRECNPTINMFLSYAESLTGMRPTIVHPSALRLIPDMTSGTGYTLHAVVGSTSDGDKKLERIFQLGLQLFVDEYASLAPEMRQHLALYGVNDIRSILLIHDKRILGILQQELHDLVHKHHVLTQEQAACLRRYVIPTIIPGSPELIQLVEDYSRGTVSKDDFILKPVRGGRGMGILFGADLTNSQWEDMLANLQGKMDLGAQYVIQPVITQPVEDLYLNGESGLQACRRIGTYHAVNGKFIALGSWRIGLEKEKTWVPQGSPVSPILFIIYLSSVFDVIESVAGVQSLSFADDIGLLASGHSVKEVCDKLQNVAKVAIEWGHDNVVQFDAGKTEAILLTRKRGRGLKGQIQRARVEVDGHYVPFNLEATRWLGIWLDSGLNFKAHYQTCMRKARAAENRVQHLCQSQWTRPRTSSPGPSGSGAARAITGMLKSTPVGPLVREAGLAPAEALLEARQLRYTTRLLSLPENHPAKKVLPVSFREGDQHTQPGEQTPRNRQWADSSNRGPWSLGQHLARQLANILPADPSGGFESTIQTTSSQFPGQIKMPPNPEALAAAQSLPPGLAIWSDGSRLENGRCGAGLAWQEPGSWKTRGFPLGKGYEVFDAELLGVVQALQLADKMGYQRPVTILLDSQAAIARL</sequence>
<name>A0A1E3BS98_ASPCR</name>
<dbReference type="SUPFAM" id="SSF53098">
    <property type="entry name" value="Ribonuclease H-like"/>
    <property type="match status" value="1"/>
</dbReference>
<dbReference type="GO" id="GO:0004523">
    <property type="term" value="F:RNA-DNA hybrid ribonuclease activity"/>
    <property type="evidence" value="ECO:0007669"/>
    <property type="project" value="InterPro"/>
</dbReference>
<dbReference type="EMBL" id="JXNT01000001">
    <property type="protein sequence ID" value="ODM23757.1"/>
    <property type="molecule type" value="Genomic_DNA"/>
</dbReference>
<feature type="domain" description="RNase H type-1" evidence="2">
    <location>
        <begin position="763"/>
        <end position="843"/>
    </location>
</feature>
<gene>
    <name evidence="3" type="ORF">SI65_01346</name>
</gene>
<dbReference type="InterPro" id="IPR002156">
    <property type="entry name" value="RNaseH_domain"/>
</dbReference>
<evidence type="ECO:0000313" key="3">
    <source>
        <dbReference type="EMBL" id="ODM23757.1"/>
    </source>
</evidence>
<dbReference type="OrthoDB" id="2117718at2759"/>
<protein>
    <recommendedName>
        <fullName evidence="2">RNase H type-1 domain-containing protein</fullName>
    </recommendedName>
</protein>
<evidence type="ECO:0000313" key="4">
    <source>
        <dbReference type="Proteomes" id="UP000094569"/>
    </source>
</evidence>
<dbReference type="VEuPathDB" id="FungiDB:SI65_01346"/>
<dbReference type="PANTHER" id="PTHR33481:SF1">
    <property type="entry name" value="ENDONUCLEASE_EXONUCLEASE_PHOSPHATASE DOMAIN-CONTAINING PROTEIN-RELATED"/>
    <property type="match status" value="1"/>
</dbReference>
<feature type="compositionally biased region" description="Polar residues" evidence="1">
    <location>
        <begin position="689"/>
        <end position="709"/>
    </location>
</feature>
<feature type="region of interest" description="Disordered" evidence="1">
    <location>
        <begin position="685"/>
        <end position="709"/>
    </location>
</feature>